<evidence type="ECO:0000256" key="2">
    <source>
        <dbReference type="ARBA" id="ARBA00022801"/>
    </source>
</evidence>
<evidence type="ECO:0000313" key="5">
    <source>
        <dbReference type="Proteomes" id="UP000306954"/>
    </source>
</evidence>
<dbReference type="SUPFAM" id="SSF52768">
    <property type="entry name" value="Arginase/deacetylase"/>
    <property type="match status" value="1"/>
</dbReference>
<protein>
    <recommendedName>
        <fullName evidence="6">Agmatinase 1</fullName>
    </recommendedName>
</protein>
<gene>
    <name evidence="4" type="ORF">E3P90_04094</name>
</gene>
<dbReference type="GO" id="GO:0008783">
    <property type="term" value="F:agmatinase activity"/>
    <property type="evidence" value="ECO:0007669"/>
    <property type="project" value="TreeGrafter"/>
</dbReference>
<keyword evidence="1" id="KW-0479">Metal-binding</keyword>
<name>A0A4T0H024_WALIC</name>
<dbReference type="EMBL" id="SPOF01000100">
    <property type="protein sequence ID" value="TIB07362.1"/>
    <property type="molecule type" value="Genomic_DNA"/>
</dbReference>
<dbReference type="Proteomes" id="UP000306954">
    <property type="component" value="Unassembled WGS sequence"/>
</dbReference>
<evidence type="ECO:0008006" key="6">
    <source>
        <dbReference type="Google" id="ProtNLM"/>
    </source>
</evidence>
<evidence type="ECO:0000256" key="1">
    <source>
        <dbReference type="ARBA" id="ARBA00022723"/>
    </source>
</evidence>
<dbReference type="GO" id="GO:0046872">
    <property type="term" value="F:metal ion binding"/>
    <property type="evidence" value="ECO:0007669"/>
    <property type="project" value="UniProtKB-KW"/>
</dbReference>
<comment type="caution">
    <text evidence="4">The sequence shown here is derived from an EMBL/GenBank/DDBJ whole genome shotgun (WGS) entry which is preliminary data.</text>
</comment>
<accession>A0A4T0H024</accession>
<evidence type="ECO:0000256" key="3">
    <source>
        <dbReference type="PROSITE-ProRule" id="PRU00742"/>
    </source>
</evidence>
<keyword evidence="2" id="KW-0378">Hydrolase</keyword>
<comment type="similarity">
    <text evidence="3">Belongs to the arginase family.</text>
</comment>
<reference evidence="4 5" key="1">
    <citation type="submission" date="2019-03" db="EMBL/GenBank/DDBJ databases">
        <title>Sequencing 23 genomes of Wallemia ichthyophaga.</title>
        <authorList>
            <person name="Gostincar C."/>
        </authorList>
    </citation>
    <scope>NUCLEOTIDE SEQUENCE [LARGE SCALE GENOMIC DNA]</scope>
    <source>
        <strain evidence="4 5">EXF-8621</strain>
    </source>
</reference>
<proteinExistence type="inferred from homology"/>
<dbReference type="PROSITE" id="PS51409">
    <property type="entry name" value="ARGINASE_2"/>
    <property type="match status" value="1"/>
</dbReference>
<organism evidence="4 5">
    <name type="scientific">Wallemia ichthyophaga</name>
    <dbReference type="NCBI Taxonomy" id="245174"/>
    <lineage>
        <taxon>Eukaryota</taxon>
        <taxon>Fungi</taxon>
        <taxon>Dikarya</taxon>
        <taxon>Basidiomycota</taxon>
        <taxon>Wallemiomycotina</taxon>
        <taxon>Wallemiomycetes</taxon>
        <taxon>Wallemiales</taxon>
        <taxon>Wallemiaceae</taxon>
        <taxon>Wallemia</taxon>
    </lineage>
</organism>
<dbReference type="GO" id="GO:0033389">
    <property type="term" value="P:putrescine biosynthetic process from arginine, via agmatine"/>
    <property type="evidence" value="ECO:0007669"/>
    <property type="project" value="TreeGrafter"/>
</dbReference>
<dbReference type="Gene3D" id="3.40.800.10">
    <property type="entry name" value="Ureohydrolase domain"/>
    <property type="match status" value="1"/>
</dbReference>
<dbReference type="PANTHER" id="PTHR11358">
    <property type="entry name" value="ARGINASE/AGMATINASE"/>
    <property type="match status" value="1"/>
</dbReference>
<dbReference type="PANTHER" id="PTHR11358:SF26">
    <property type="entry name" value="GUANIDINO ACID HYDROLASE, MITOCHONDRIAL"/>
    <property type="match status" value="1"/>
</dbReference>
<dbReference type="AlphaFoldDB" id="A0A4T0H024"/>
<evidence type="ECO:0000313" key="4">
    <source>
        <dbReference type="EMBL" id="TIB07362.1"/>
    </source>
</evidence>
<sequence>MVYLLIQACHTEQGPDSDRIVSQFPSSNILLICLGISQGSRHQDPANAWSHFWEANPYAKGVKILDCGDIPTTRCHKKAPKLRTTIFSIDQLQVHGPISLIQIDSHIDTWSSGKNYGFSDKHDTAPVSHGNMLWHASEENLLTSRSIQAGIRTRFTKERDITDNKEFGIKMITIDAIDEIGAKGIADQIRKRVGNTAAYLTIDIDSVDPAFAGATGTPEPGGLTTREAKTILRNLKGLNFVGADIVEVIHHMTLEMVAADVAHEILQLLTTSPIMESSVIHDEL</sequence>
<dbReference type="InterPro" id="IPR023696">
    <property type="entry name" value="Ureohydrolase_dom_sf"/>
</dbReference>
<dbReference type="Pfam" id="PF00491">
    <property type="entry name" value="Arginase"/>
    <property type="match status" value="1"/>
</dbReference>
<dbReference type="InterPro" id="IPR006035">
    <property type="entry name" value="Ureohydrolase"/>
</dbReference>